<dbReference type="GO" id="GO:0006269">
    <property type="term" value="P:DNA replication, synthesis of primer"/>
    <property type="evidence" value="ECO:0007669"/>
    <property type="project" value="UniProtKB-KW"/>
</dbReference>
<keyword evidence="4" id="KW-0547">Nucleotide-binding</keyword>
<dbReference type="GO" id="GO:0003677">
    <property type="term" value="F:DNA binding"/>
    <property type="evidence" value="ECO:0007669"/>
    <property type="project" value="UniProtKB-KW"/>
</dbReference>
<sequence>MMSTPRPNPALTSLNAVPVQDAQLEASILGAILTEPAYYPTAARYLKSAEVFYQAEHQDVWRAMERLAERSVLPGLMDVTLALREQRSRISPAFLLDLTAGPGLHLNFEQRCVSVFDLHHRRKLYQASIGLARDAFDLSVDSREAGSKFRRRLEEMELALPDKKIRTLTESAKEILREMESEKPPFIRSGIRAYDDVIGGYENGCFYIIAARPSMGKSAFVCQNLDGIAVQQNIPAGLLLLEGNDKAMLRRMCTRYGGFSVDDIKQKRITPEQLENALARVHTAPVFIDDTPCTLDRMESRIIRMVLQGAKIVFVDYLQKIRDHRPKVQPTDTVSAISGGLKDLAKTLNIPIVALSQLNRGSESRSGWDKRPVMADLRQSGELEQDADMIAFLFRPEYYGLKEYPEVGFSTANLTEVLIAKNRESAIRTGDDAVVLYHRLAQSAYYSSKGEFEQSAYSMHLQSPF</sequence>
<dbReference type="InterPro" id="IPR027417">
    <property type="entry name" value="P-loop_NTPase"/>
</dbReference>
<keyword evidence="14" id="KW-1185">Reference proteome</keyword>
<dbReference type="SUPFAM" id="SSF48024">
    <property type="entry name" value="N-terminal domain of DnaB helicase"/>
    <property type="match status" value="1"/>
</dbReference>
<dbReference type="Proteomes" id="UP000326344">
    <property type="component" value="Unassembled WGS sequence"/>
</dbReference>
<evidence type="ECO:0000259" key="12">
    <source>
        <dbReference type="PROSITE" id="PS51199"/>
    </source>
</evidence>
<keyword evidence="2" id="KW-0639">Primosome</keyword>
<dbReference type="InterPro" id="IPR007694">
    <property type="entry name" value="DNA_helicase_DnaB-like_C"/>
</dbReference>
<dbReference type="GO" id="GO:0043139">
    <property type="term" value="F:5'-3' DNA helicase activity"/>
    <property type="evidence" value="ECO:0007669"/>
    <property type="project" value="UniProtKB-EC"/>
</dbReference>
<dbReference type="GO" id="GO:0005829">
    <property type="term" value="C:cytosol"/>
    <property type="evidence" value="ECO:0007669"/>
    <property type="project" value="TreeGrafter"/>
</dbReference>
<keyword evidence="9" id="KW-0413">Isomerase</keyword>
<evidence type="ECO:0000256" key="9">
    <source>
        <dbReference type="ARBA" id="ARBA00023235"/>
    </source>
</evidence>
<evidence type="ECO:0000256" key="1">
    <source>
        <dbReference type="ARBA" id="ARBA00008428"/>
    </source>
</evidence>
<dbReference type="PROSITE" id="PS51199">
    <property type="entry name" value="SF4_HELICASE"/>
    <property type="match status" value="1"/>
</dbReference>
<evidence type="ECO:0000256" key="2">
    <source>
        <dbReference type="ARBA" id="ARBA00022515"/>
    </source>
</evidence>
<evidence type="ECO:0000256" key="4">
    <source>
        <dbReference type="ARBA" id="ARBA00022741"/>
    </source>
</evidence>
<evidence type="ECO:0000256" key="8">
    <source>
        <dbReference type="ARBA" id="ARBA00023125"/>
    </source>
</evidence>
<keyword evidence="8" id="KW-0238">DNA-binding</keyword>
<keyword evidence="5" id="KW-0378">Hydrolase</keyword>
<evidence type="ECO:0000256" key="10">
    <source>
        <dbReference type="ARBA" id="ARBA00044969"/>
    </source>
</evidence>
<evidence type="ECO:0000256" key="3">
    <source>
        <dbReference type="ARBA" id="ARBA00022705"/>
    </source>
</evidence>
<evidence type="ECO:0000256" key="6">
    <source>
        <dbReference type="ARBA" id="ARBA00022806"/>
    </source>
</evidence>
<evidence type="ECO:0000256" key="5">
    <source>
        <dbReference type="ARBA" id="ARBA00022801"/>
    </source>
</evidence>
<dbReference type="PANTHER" id="PTHR30153">
    <property type="entry name" value="REPLICATIVE DNA HELICASE DNAB"/>
    <property type="match status" value="1"/>
</dbReference>
<accession>A0A5N1JLA3</accession>
<evidence type="ECO:0000313" key="14">
    <source>
        <dbReference type="Proteomes" id="UP000326344"/>
    </source>
</evidence>
<dbReference type="EMBL" id="VTWS01000001">
    <property type="protein sequence ID" value="KAA9357265.1"/>
    <property type="molecule type" value="Genomic_DNA"/>
</dbReference>
<dbReference type="InterPro" id="IPR036185">
    <property type="entry name" value="DNA_heli_DnaB-like_N_sf"/>
</dbReference>
<dbReference type="SUPFAM" id="SSF52540">
    <property type="entry name" value="P-loop containing nucleoside triphosphate hydrolases"/>
    <property type="match status" value="1"/>
</dbReference>
<dbReference type="Gene3D" id="1.10.860.10">
    <property type="entry name" value="DNAb Helicase, Chain A"/>
    <property type="match status" value="1"/>
</dbReference>
<dbReference type="AlphaFoldDB" id="A0A5N1JLA3"/>
<reference evidence="13 14" key="1">
    <citation type="submission" date="2019-09" db="EMBL/GenBank/DDBJ databases">
        <title>Genome Sequence of Larkinella sp MA1.</title>
        <authorList>
            <person name="Srinivasan S."/>
        </authorList>
    </citation>
    <scope>NUCLEOTIDE SEQUENCE [LARGE SCALE GENOMIC DNA]</scope>
    <source>
        <strain evidence="13 14">MA1</strain>
    </source>
</reference>
<dbReference type="InterPro" id="IPR016136">
    <property type="entry name" value="DNA_helicase_N/primase_C"/>
</dbReference>
<evidence type="ECO:0000256" key="11">
    <source>
        <dbReference type="ARBA" id="ARBA00048954"/>
    </source>
</evidence>
<evidence type="ECO:0000313" key="13">
    <source>
        <dbReference type="EMBL" id="KAA9357265.1"/>
    </source>
</evidence>
<organism evidence="13 14">
    <name type="scientific">Larkinella humicola</name>
    <dbReference type="NCBI Taxonomy" id="2607654"/>
    <lineage>
        <taxon>Bacteria</taxon>
        <taxon>Pseudomonadati</taxon>
        <taxon>Bacteroidota</taxon>
        <taxon>Cytophagia</taxon>
        <taxon>Cytophagales</taxon>
        <taxon>Spirosomataceae</taxon>
        <taxon>Larkinella</taxon>
    </lineage>
</organism>
<comment type="caution">
    <text evidence="13">The sequence shown here is derived from an EMBL/GenBank/DDBJ whole genome shotgun (WGS) entry which is preliminary data.</text>
</comment>
<gene>
    <name evidence="13" type="ORF">F0P93_05885</name>
</gene>
<evidence type="ECO:0000256" key="7">
    <source>
        <dbReference type="ARBA" id="ARBA00022840"/>
    </source>
</evidence>
<proteinExistence type="inferred from homology"/>
<keyword evidence="3" id="KW-0235">DNA replication</keyword>
<feature type="domain" description="SF4 helicase" evidence="12">
    <location>
        <begin position="180"/>
        <end position="453"/>
    </location>
</feature>
<keyword evidence="7" id="KW-0067">ATP-binding</keyword>
<dbReference type="Pfam" id="PF00772">
    <property type="entry name" value="DnaB"/>
    <property type="match status" value="1"/>
</dbReference>
<dbReference type="GO" id="GO:1990077">
    <property type="term" value="C:primosome complex"/>
    <property type="evidence" value="ECO:0007669"/>
    <property type="project" value="UniProtKB-KW"/>
</dbReference>
<keyword evidence="6" id="KW-0347">Helicase</keyword>
<comment type="similarity">
    <text evidence="1">Belongs to the helicase family. DnaB subfamily.</text>
</comment>
<dbReference type="Gene3D" id="3.40.50.300">
    <property type="entry name" value="P-loop containing nucleotide triphosphate hydrolases"/>
    <property type="match status" value="1"/>
</dbReference>
<dbReference type="PANTHER" id="PTHR30153:SF2">
    <property type="entry name" value="REPLICATIVE DNA HELICASE"/>
    <property type="match status" value="1"/>
</dbReference>
<name>A0A5N1JLA3_9BACT</name>
<comment type="catalytic activity">
    <reaction evidence="11">
        <text>ATP + H2O = ADP + phosphate + H(+)</text>
        <dbReference type="Rhea" id="RHEA:13065"/>
        <dbReference type="ChEBI" id="CHEBI:15377"/>
        <dbReference type="ChEBI" id="CHEBI:15378"/>
        <dbReference type="ChEBI" id="CHEBI:30616"/>
        <dbReference type="ChEBI" id="CHEBI:43474"/>
        <dbReference type="ChEBI" id="CHEBI:456216"/>
        <dbReference type="EC" id="5.6.2.3"/>
    </reaction>
</comment>
<protein>
    <recommendedName>
        <fullName evidence="10">DNA 5'-3' helicase</fullName>
        <ecNumber evidence="10">5.6.2.3</ecNumber>
    </recommendedName>
</protein>
<dbReference type="GO" id="GO:0005524">
    <property type="term" value="F:ATP binding"/>
    <property type="evidence" value="ECO:0007669"/>
    <property type="project" value="UniProtKB-KW"/>
</dbReference>
<dbReference type="EC" id="5.6.2.3" evidence="10"/>
<dbReference type="GO" id="GO:0016787">
    <property type="term" value="F:hydrolase activity"/>
    <property type="evidence" value="ECO:0007669"/>
    <property type="project" value="UniProtKB-KW"/>
</dbReference>
<dbReference type="InterPro" id="IPR007693">
    <property type="entry name" value="DNA_helicase_DnaB-like_N"/>
</dbReference>
<dbReference type="Pfam" id="PF03796">
    <property type="entry name" value="DnaB_C"/>
    <property type="match status" value="1"/>
</dbReference>
<dbReference type="RefSeq" id="WP_150875381.1">
    <property type="nucleotide sequence ID" value="NZ_VTWS01000001.1"/>
</dbReference>